<evidence type="ECO:0000313" key="1">
    <source>
        <dbReference type="EMBL" id="GAU22962.1"/>
    </source>
</evidence>
<accession>A0A2Z6MBR7</accession>
<gene>
    <name evidence="1" type="ORF">TSUD_247060</name>
</gene>
<sequence>MKDKKKLKETITSHELIKPRPLRLSTNFGKQPVMTSNPDTETARVPIPNQFANYPSASQPNLGNVPIPCEMWSESLWNLGEDVNASSSSLQENNYQEFSNVDNYFWDSNLDDFHSV</sequence>
<dbReference type="Proteomes" id="UP000242715">
    <property type="component" value="Unassembled WGS sequence"/>
</dbReference>
<dbReference type="AlphaFoldDB" id="A0A2Z6MBR7"/>
<evidence type="ECO:0000313" key="2">
    <source>
        <dbReference type="Proteomes" id="UP000242715"/>
    </source>
</evidence>
<keyword evidence="2" id="KW-1185">Reference proteome</keyword>
<reference evidence="2" key="1">
    <citation type="journal article" date="2017" name="Front. Plant Sci.">
        <title>Climate Clever Clovers: New Paradigm to Reduce the Environmental Footprint of Ruminants by Breeding Low Methanogenic Forages Utilizing Haplotype Variation.</title>
        <authorList>
            <person name="Kaur P."/>
            <person name="Appels R."/>
            <person name="Bayer P.E."/>
            <person name="Keeble-Gagnere G."/>
            <person name="Wang J."/>
            <person name="Hirakawa H."/>
            <person name="Shirasawa K."/>
            <person name="Vercoe P."/>
            <person name="Stefanova K."/>
            <person name="Durmic Z."/>
            <person name="Nichols P."/>
            <person name="Revell C."/>
            <person name="Isobe S.N."/>
            <person name="Edwards D."/>
            <person name="Erskine W."/>
        </authorList>
    </citation>
    <scope>NUCLEOTIDE SEQUENCE [LARGE SCALE GENOMIC DNA]</scope>
    <source>
        <strain evidence="2">cv. Daliak</strain>
    </source>
</reference>
<proteinExistence type="predicted"/>
<organism evidence="1 2">
    <name type="scientific">Trifolium subterraneum</name>
    <name type="common">Subterranean clover</name>
    <dbReference type="NCBI Taxonomy" id="3900"/>
    <lineage>
        <taxon>Eukaryota</taxon>
        <taxon>Viridiplantae</taxon>
        <taxon>Streptophyta</taxon>
        <taxon>Embryophyta</taxon>
        <taxon>Tracheophyta</taxon>
        <taxon>Spermatophyta</taxon>
        <taxon>Magnoliopsida</taxon>
        <taxon>eudicotyledons</taxon>
        <taxon>Gunneridae</taxon>
        <taxon>Pentapetalae</taxon>
        <taxon>rosids</taxon>
        <taxon>fabids</taxon>
        <taxon>Fabales</taxon>
        <taxon>Fabaceae</taxon>
        <taxon>Papilionoideae</taxon>
        <taxon>50 kb inversion clade</taxon>
        <taxon>NPAAA clade</taxon>
        <taxon>Hologalegina</taxon>
        <taxon>IRL clade</taxon>
        <taxon>Trifolieae</taxon>
        <taxon>Trifolium</taxon>
    </lineage>
</organism>
<dbReference type="EMBL" id="DF973259">
    <property type="protein sequence ID" value="GAU22962.1"/>
    <property type="molecule type" value="Genomic_DNA"/>
</dbReference>
<protein>
    <submittedName>
        <fullName evidence="1">Uncharacterized protein</fullName>
    </submittedName>
</protein>
<name>A0A2Z6MBR7_TRISU</name>